<dbReference type="GO" id="GO:0046872">
    <property type="term" value="F:metal ion binding"/>
    <property type="evidence" value="ECO:0007669"/>
    <property type="project" value="UniProtKB-KW"/>
</dbReference>
<dbReference type="Gene3D" id="1.10.150.240">
    <property type="entry name" value="Putative phosphatase, domain 2"/>
    <property type="match status" value="1"/>
</dbReference>
<organism evidence="2 3">
    <name type="scientific">Erwinia psidii</name>
    <dbReference type="NCBI Taxonomy" id="69224"/>
    <lineage>
        <taxon>Bacteria</taxon>
        <taxon>Pseudomonadati</taxon>
        <taxon>Pseudomonadota</taxon>
        <taxon>Gammaproteobacteria</taxon>
        <taxon>Enterobacterales</taxon>
        <taxon>Erwiniaceae</taxon>
        <taxon>Erwinia</taxon>
    </lineage>
</organism>
<dbReference type="InterPro" id="IPR023198">
    <property type="entry name" value="PGP-like_dom2"/>
</dbReference>
<evidence type="ECO:0000256" key="1">
    <source>
        <dbReference type="ARBA" id="ARBA00022723"/>
    </source>
</evidence>
<dbReference type="OrthoDB" id="9800058at2"/>
<dbReference type="SUPFAM" id="SSF56784">
    <property type="entry name" value="HAD-like"/>
    <property type="match status" value="1"/>
</dbReference>
<accession>A0A3N6SBP2</accession>
<dbReference type="SFLD" id="SFLDS00003">
    <property type="entry name" value="Haloacid_Dehalogenase"/>
    <property type="match status" value="1"/>
</dbReference>
<evidence type="ECO:0000313" key="2">
    <source>
        <dbReference type="EMBL" id="RQM38770.1"/>
    </source>
</evidence>
<dbReference type="GO" id="GO:0008967">
    <property type="term" value="F:phosphoglycolate phosphatase activity"/>
    <property type="evidence" value="ECO:0007669"/>
    <property type="project" value="TreeGrafter"/>
</dbReference>
<dbReference type="RefSeq" id="WP_124232776.1">
    <property type="nucleotide sequence ID" value="NZ_RHHM01000005.1"/>
</dbReference>
<keyword evidence="1" id="KW-0479">Metal-binding</keyword>
<dbReference type="InterPro" id="IPR023214">
    <property type="entry name" value="HAD_sf"/>
</dbReference>
<dbReference type="InterPro" id="IPR036412">
    <property type="entry name" value="HAD-like_sf"/>
</dbReference>
<evidence type="ECO:0000313" key="3">
    <source>
        <dbReference type="Proteomes" id="UP000279457"/>
    </source>
</evidence>
<dbReference type="Pfam" id="PF13419">
    <property type="entry name" value="HAD_2"/>
    <property type="match status" value="1"/>
</dbReference>
<reference evidence="2 3" key="1">
    <citation type="submission" date="2018-10" db="EMBL/GenBank/DDBJ databases">
        <title>Draft genome sequence for the type isolate of Erwinia psidii, agent causal of bacterial blight in guava (Psidium guajava) and wilt and die-back of Eucalyptus spp.</title>
        <authorList>
            <person name="Hermenegildo P.S."/>
            <person name="Santos S.A."/>
            <person name="Guimaraes L.M.S."/>
            <person name="Vidigal P.M.P."/>
            <person name="Pereira I.C."/>
            <person name="Badel J.L."/>
            <person name="Alfenas-Zerbini P."/>
            <person name="Ferreira M.A.S.V."/>
            <person name="Alfenas A.C."/>
        </authorList>
    </citation>
    <scope>NUCLEOTIDE SEQUENCE [LARGE SCALE GENOMIC DNA]</scope>
    <source>
        <strain evidence="2 3">IBSBF 435</strain>
    </source>
</reference>
<dbReference type="InterPro" id="IPR050155">
    <property type="entry name" value="HAD-like_hydrolase_sf"/>
</dbReference>
<dbReference type="Proteomes" id="UP000279457">
    <property type="component" value="Unassembled WGS sequence"/>
</dbReference>
<dbReference type="InterPro" id="IPR041492">
    <property type="entry name" value="HAD_2"/>
</dbReference>
<dbReference type="GO" id="GO:0006281">
    <property type="term" value="P:DNA repair"/>
    <property type="evidence" value="ECO:0007669"/>
    <property type="project" value="TreeGrafter"/>
</dbReference>
<dbReference type="AlphaFoldDB" id="A0A3N6SBP2"/>
<name>A0A3N6SBP2_9GAMM</name>
<sequence length="209" mass="23449">MTIKLVIFDFDGTLADSWPVFTDSLNGLAARHGFRQVNPEGLDALRSKSATEVLRELQLPLWKVPAVLSDFRKIMRQRISEIEPFPNMAAVLHALLQQPVELAIATSNSFENVEAVLGRDLVRHFSTVECGSSLFGKAHRIRRILKKTHVDRTQAIYIGDEIRDAEAAGRLGMSFGAVAWGYTEAEVLRRTNPYSLFQTPADMLNLNRL</sequence>
<proteinExistence type="predicted"/>
<keyword evidence="3" id="KW-1185">Reference proteome</keyword>
<keyword evidence="2" id="KW-0378">Hydrolase</keyword>
<protein>
    <submittedName>
        <fullName evidence="2">HAD family hydrolase</fullName>
    </submittedName>
</protein>
<comment type="caution">
    <text evidence="2">The sequence shown here is derived from an EMBL/GenBank/DDBJ whole genome shotgun (WGS) entry which is preliminary data.</text>
</comment>
<dbReference type="GO" id="GO:0005829">
    <property type="term" value="C:cytosol"/>
    <property type="evidence" value="ECO:0007669"/>
    <property type="project" value="TreeGrafter"/>
</dbReference>
<dbReference type="PANTHER" id="PTHR43434">
    <property type="entry name" value="PHOSPHOGLYCOLATE PHOSPHATASE"/>
    <property type="match status" value="1"/>
</dbReference>
<dbReference type="PANTHER" id="PTHR43434:SF13">
    <property type="entry name" value="PHOSPHOGLYCOLATE PHOSPHATASE"/>
    <property type="match status" value="1"/>
</dbReference>
<dbReference type="Gene3D" id="3.40.50.1000">
    <property type="entry name" value="HAD superfamily/HAD-like"/>
    <property type="match status" value="1"/>
</dbReference>
<dbReference type="EMBL" id="RHHM01000005">
    <property type="protein sequence ID" value="RQM38770.1"/>
    <property type="molecule type" value="Genomic_DNA"/>
</dbReference>
<dbReference type="SFLD" id="SFLDG01129">
    <property type="entry name" value="C1.5:_HAD__Beta-PGM__Phosphata"/>
    <property type="match status" value="1"/>
</dbReference>
<gene>
    <name evidence="2" type="ORF">EB241_08845</name>
</gene>